<reference evidence="2 3" key="1">
    <citation type="submission" date="2013-11" db="EMBL/GenBank/DDBJ databases">
        <title>Genome sequencing of Stegodyphus mimosarum.</title>
        <authorList>
            <person name="Bechsgaard J."/>
        </authorList>
    </citation>
    <scope>NUCLEOTIDE SEQUENCE [LARGE SCALE GENOMIC DNA]</scope>
</reference>
<evidence type="ECO:0000313" key="3">
    <source>
        <dbReference type="Proteomes" id="UP000054359"/>
    </source>
</evidence>
<dbReference type="Proteomes" id="UP000054359">
    <property type="component" value="Unassembled WGS sequence"/>
</dbReference>
<feature type="region of interest" description="Disordered" evidence="1">
    <location>
        <begin position="1"/>
        <end position="57"/>
    </location>
</feature>
<organism evidence="2 3">
    <name type="scientific">Stegodyphus mimosarum</name>
    <name type="common">African social velvet spider</name>
    <dbReference type="NCBI Taxonomy" id="407821"/>
    <lineage>
        <taxon>Eukaryota</taxon>
        <taxon>Metazoa</taxon>
        <taxon>Ecdysozoa</taxon>
        <taxon>Arthropoda</taxon>
        <taxon>Chelicerata</taxon>
        <taxon>Arachnida</taxon>
        <taxon>Araneae</taxon>
        <taxon>Araneomorphae</taxon>
        <taxon>Entelegynae</taxon>
        <taxon>Eresoidea</taxon>
        <taxon>Eresidae</taxon>
        <taxon>Stegodyphus</taxon>
    </lineage>
</organism>
<evidence type="ECO:0000313" key="2">
    <source>
        <dbReference type="EMBL" id="KFM80226.1"/>
    </source>
</evidence>
<dbReference type="EMBL" id="KK121323">
    <property type="protein sequence ID" value="KFM80226.1"/>
    <property type="molecule type" value="Genomic_DNA"/>
</dbReference>
<evidence type="ECO:0000256" key="1">
    <source>
        <dbReference type="SAM" id="MobiDB-lite"/>
    </source>
</evidence>
<protein>
    <submittedName>
        <fullName evidence="2">Uncharacterized protein</fullName>
    </submittedName>
</protein>
<sequence>MGIHPGINAIKSQLRSDMKRVNTAKKRAMQNTKEARKARKRSKASLEHQQMDQEGIM</sequence>
<proteinExistence type="predicted"/>
<feature type="non-terminal residue" evidence="2">
    <location>
        <position position="57"/>
    </location>
</feature>
<keyword evidence="3" id="KW-1185">Reference proteome</keyword>
<gene>
    <name evidence="2" type="ORF">X975_01786</name>
</gene>
<accession>A0A087US87</accession>
<name>A0A087US87_STEMI</name>
<dbReference type="AlphaFoldDB" id="A0A087US87"/>